<dbReference type="AlphaFoldDB" id="A0A7X0C8L1"/>
<keyword evidence="3 6" id="KW-0812">Transmembrane</keyword>
<feature type="transmembrane region" description="Helical" evidence="6">
    <location>
        <begin position="35"/>
        <end position="55"/>
    </location>
</feature>
<dbReference type="EMBL" id="JACHJB010000003">
    <property type="protein sequence ID" value="MBB6350317.1"/>
    <property type="molecule type" value="Genomic_DNA"/>
</dbReference>
<dbReference type="Pfam" id="PF07690">
    <property type="entry name" value="MFS_1"/>
    <property type="match status" value="1"/>
</dbReference>
<dbReference type="GO" id="GO:0022857">
    <property type="term" value="F:transmembrane transporter activity"/>
    <property type="evidence" value="ECO:0007669"/>
    <property type="project" value="InterPro"/>
</dbReference>
<comment type="caution">
    <text evidence="8">The sequence shown here is derived from an EMBL/GenBank/DDBJ whole genome shotgun (WGS) entry which is preliminary data.</text>
</comment>
<dbReference type="CDD" id="cd17324">
    <property type="entry name" value="MFS_NepI_like"/>
    <property type="match status" value="1"/>
</dbReference>
<reference evidence="8 9" key="1">
    <citation type="submission" date="2020-08" db="EMBL/GenBank/DDBJ databases">
        <title>Sequencing the genomes of 1000 actinobacteria strains.</title>
        <authorList>
            <person name="Klenk H.-P."/>
        </authorList>
    </citation>
    <scope>NUCLEOTIDE SEQUENCE [LARGE SCALE GENOMIC DNA]</scope>
    <source>
        <strain evidence="8 9">DSM 45913</strain>
    </source>
</reference>
<feature type="transmembrane region" description="Helical" evidence="6">
    <location>
        <begin position="92"/>
        <end position="110"/>
    </location>
</feature>
<feature type="transmembrane region" description="Helical" evidence="6">
    <location>
        <begin position="228"/>
        <end position="252"/>
    </location>
</feature>
<dbReference type="InterPro" id="IPR036259">
    <property type="entry name" value="MFS_trans_sf"/>
</dbReference>
<feature type="transmembrane region" description="Helical" evidence="6">
    <location>
        <begin position="62"/>
        <end position="86"/>
    </location>
</feature>
<evidence type="ECO:0000256" key="4">
    <source>
        <dbReference type="ARBA" id="ARBA00022989"/>
    </source>
</evidence>
<keyword evidence="9" id="KW-1185">Reference proteome</keyword>
<dbReference type="InterPro" id="IPR011701">
    <property type="entry name" value="MFS"/>
</dbReference>
<evidence type="ECO:0000256" key="6">
    <source>
        <dbReference type="SAM" id="Phobius"/>
    </source>
</evidence>
<evidence type="ECO:0000256" key="3">
    <source>
        <dbReference type="ARBA" id="ARBA00022692"/>
    </source>
</evidence>
<dbReference type="SUPFAM" id="SSF103473">
    <property type="entry name" value="MFS general substrate transporter"/>
    <property type="match status" value="1"/>
</dbReference>
<keyword evidence="4 6" id="KW-1133">Transmembrane helix</keyword>
<feature type="transmembrane region" description="Helical" evidence="6">
    <location>
        <begin position="346"/>
        <end position="365"/>
    </location>
</feature>
<evidence type="ECO:0000256" key="2">
    <source>
        <dbReference type="ARBA" id="ARBA00022475"/>
    </source>
</evidence>
<proteinExistence type="predicted"/>
<evidence type="ECO:0000256" key="1">
    <source>
        <dbReference type="ARBA" id="ARBA00004651"/>
    </source>
</evidence>
<gene>
    <name evidence="8" type="ORF">FHU36_006889</name>
</gene>
<dbReference type="PROSITE" id="PS50850">
    <property type="entry name" value="MFS"/>
    <property type="match status" value="1"/>
</dbReference>
<sequence>MTLGIFALMTSELLPVGLLTPIGAGLNVSEGTTALMVTVPGLVAAVAAPLVTVATGRIDRRLVLALLIGMVGAANLASALATSFAVVLLARFLIGISVGGFWSLAGGIALRLVPEHHVARATAVIFGGVETASVLGVPAGTLVGDLIGWRLAFAAVGVLGLISLACMVVVMPRLAPQRVMTFADLPQVFRTHAAVRIGIAMTFLVITGHFTAYTFVRPILQDDGVAEGMISVLLLTFGVAGICGNFIAGALIAKRLRQTVCGISALLTAAMAALAVTDHGSFSAVVILIVWGLGYGAVPVTFQTWILNAAPTATEAASSLYVSMFNLSIALGALVGGLAVDAVSTASVLWIGGGLAILVLPVIGVTRRRTVRPRGPL</sequence>
<keyword evidence="2" id="KW-1003">Cell membrane</keyword>
<dbReference type="PANTHER" id="PTHR43124:SF3">
    <property type="entry name" value="CHLORAMPHENICOL EFFLUX PUMP RV0191"/>
    <property type="match status" value="1"/>
</dbReference>
<dbReference type="PANTHER" id="PTHR43124">
    <property type="entry name" value="PURINE EFFLUX PUMP PBUE"/>
    <property type="match status" value="1"/>
</dbReference>
<comment type="subcellular location">
    <subcellularLocation>
        <location evidence="1">Cell membrane</location>
        <topology evidence="1">Multi-pass membrane protein</topology>
    </subcellularLocation>
</comment>
<evidence type="ECO:0000259" key="7">
    <source>
        <dbReference type="PROSITE" id="PS50850"/>
    </source>
</evidence>
<protein>
    <submittedName>
        <fullName evidence="8">Putative MFS family arabinose efflux permease</fullName>
    </submittedName>
</protein>
<evidence type="ECO:0000313" key="8">
    <source>
        <dbReference type="EMBL" id="MBB6350317.1"/>
    </source>
</evidence>
<feature type="transmembrane region" description="Helical" evidence="6">
    <location>
        <begin position="319"/>
        <end position="340"/>
    </location>
</feature>
<dbReference type="GO" id="GO:0005886">
    <property type="term" value="C:plasma membrane"/>
    <property type="evidence" value="ECO:0007669"/>
    <property type="project" value="UniProtKB-SubCell"/>
</dbReference>
<feature type="transmembrane region" description="Helical" evidence="6">
    <location>
        <begin position="259"/>
        <end position="276"/>
    </location>
</feature>
<feature type="domain" description="Major facilitator superfamily (MFS) profile" evidence="7">
    <location>
        <begin position="1"/>
        <end position="371"/>
    </location>
</feature>
<keyword evidence="5 6" id="KW-0472">Membrane</keyword>
<feature type="transmembrane region" description="Helical" evidence="6">
    <location>
        <begin position="149"/>
        <end position="172"/>
    </location>
</feature>
<evidence type="ECO:0000256" key="5">
    <source>
        <dbReference type="ARBA" id="ARBA00023136"/>
    </source>
</evidence>
<feature type="transmembrane region" description="Helical" evidence="6">
    <location>
        <begin position="282"/>
        <end position="307"/>
    </location>
</feature>
<name>A0A7X0C8L1_9ACTN</name>
<feature type="transmembrane region" description="Helical" evidence="6">
    <location>
        <begin position="193"/>
        <end position="216"/>
    </location>
</feature>
<evidence type="ECO:0000313" key="9">
    <source>
        <dbReference type="Proteomes" id="UP000583800"/>
    </source>
</evidence>
<dbReference type="Proteomes" id="UP000583800">
    <property type="component" value="Unassembled WGS sequence"/>
</dbReference>
<dbReference type="Gene3D" id="1.20.1250.20">
    <property type="entry name" value="MFS general substrate transporter like domains"/>
    <property type="match status" value="1"/>
</dbReference>
<dbReference type="InterPro" id="IPR020846">
    <property type="entry name" value="MFS_dom"/>
</dbReference>
<accession>A0A7X0C8L1</accession>
<dbReference type="InterPro" id="IPR050189">
    <property type="entry name" value="MFS_Efflux_Transporters"/>
</dbReference>
<organism evidence="8 9">
    <name type="scientific">Nonomuraea muscovyensis</name>
    <dbReference type="NCBI Taxonomy" id="1124761"/>
    <lineage>
        <taxon>Bacteria</taxon>
        <taxon>Bacillati</taxon>
        <taxon>Actinomycetota</taxon>
        <taxon>Actinomycetes</taxon>
        <taxon>Streptosporangiales</taxon>
        <taxon>Streptosporangiaceae</taxon>
        <taxon>Nonomuraea</taxon>
    </lineage>
</organism>
<feature type="transmembrane region" description="Helical" evidence="6">
    <location>
        <begin position="122"/>
        <end position="143"/>
    </location>
</feature>